<name>A0A1E3AVM6_9FIRM</name>
<dbReference type="RefSeq" id="WP_069155561.1">
    <property type="nucleotide sequence ID" value="NZ_JBKXXQ010000034.1"/>
</dbReference>
<evidence type="ECO:0000313" key="1">
    <source>
        <dbReference type="EMBL" id="ODM12684.1"/>
    </source>
</evidence>
<dbReference type="SUPFAM" id="SSF88659">
    <property type="entry name" value="Sigma3 and sigma4 domains of RNA polymerase sigma factors"/>
    <property type="match status" value="1"/>
</dbReference>
<dbReference type="InterPro" id="IPR013324">
    <property type="entry name" value="RNA_pol_sigma_r3/r4-like"/>
</dbReference>
<accession>A0A1E3AVM6</accession>
<comment type="caution">
    <text evidence="1">The sequence shown here is derived from an EMBL/GenBank/DDBJ whole genome shotgun (WGS) entry which is preliminary data.</text>
</comment>
<dbReference type="GO" id="GO:0006352">
    <property type="term" value="P:DNA-templated transcription initiation"/>
    <property type="evidence" value="ECO:0007669"/>
    <property type="project" value="InterPro"/>
</dbReference>
<organism evidence="1 2">
    <name type="scientific">Eisenbergiella tayi</name>
    <dbReference type="NCBI Taxonomy" id="1432052"/>
    <lineage>
        <taxon>Bacteria</taxon>
        <taxon>Bacillati</taxon>
        <taxon>Bacillota</taxon>
        <taxon>Clostridia</taxon>
        <taxon>Lachnospirales</taxon>
        <taxon>Lachnospiraceae</taxon>
        <taxon>Eisenbergiella</taxon>
    </lineage>
</organism>
<dbReference type="InterPro" id="IPR014284">
    <property type="entry name" value="RNA_pol_sigma-70_dom"/>
</dbReference>
<reference evidence="1 2" key="1">
    <citation type="submission" date="2016-07" db="EMBL/GenBank/DDBJ databases">
        <title>Characterization of isolates of Eisenbergiella tayi derived from blood cultures, using whole genome sequencing.</title>
        <authorList>
            <person name="Burdz T."/>
            <person name="Wiebe D."/>
            <person name="Huynh C."/>
            <person name="Bernard K."/>
        </authorList>
    </citation>
    <scope>NUCLEOTIDE SEQUENCE [LARGE SCALE GENOMIC DNA]</scope>
    <source>
        <strain evidence="1 2">NML 120489</strain>
    </source>
</reference>
<evidence type="ECO:0000313" key="2">
    <source>
        <dbReference type="Proteomes" id="UP000095003"/>
    </source>
</evidence>
<proteinExistence type="predicted"/>
<dbReference type="SUPFAM" id="SSF88946">
    <property type="entry name" value="Sigma2 domain of RNA polymerase sigma factors"/>
    <property type="match status" value="1"/>
</dbReference>
<protein>
    <recommendedName>
        <fullName evidence="3">Sigma-70 family RNA polymerase sigma factor</fullName>
    </recommendedName>
</protein>
<dbReference type="AlphaFoldDB" id="A0A1E3AVM6"/>
<sequence>MKVNELVQCYLETKDEQYFKELIDIFEPLILSYAHRLYYLEKDDSVQELTLALFESISTIHDTSDTAMCFSYIQSAIYHRFCKLYYKSKTAKEQIDRHVYIENMEALGQRSNDIDDCLFRLDLDKKLKKMDPKRKQIILLLIQGWSDAEIANIQGYSKQYINRIKKNLLKNT</sequence>
<dbReference type="EMBL" id="MCGI01000001">
    <property type="protein sequence ID" value="ODM12684.1"/>
    <property type="molecule type" value="Genomic_DNA"/>
</dbReference>
<dbReference type="InterPro" id="IPR013325">
    <property type="entry name" value="RNA_pol_sigma_r2"/>
</dbReference>
<gene>
    <name evidence="1" type="ORF">BEH84_00399</name>
</gene>
<dbReference type="Proteomes" id="UP000095003">
    <property type="component" value="Unassembled WGS sequence"/>
</dbReference>
<dbReference type="GO" id="GO:0003700">
    <property type="term" value="F:DNA-binding transcription factor activity"/>
    <property type="evidence" value="ECO:0007669"/>
    <property type="project" value="InterPro"/>
</dbReference>
<dbReference type="GeneID" id="93298984"/>
<evidence type="ECO:0008006" key="3">
    <source>
        <dbReference type="Google" id="ProtNLM"/>
    </source>
</evidence>
<dbReference type="NCBIfam" id="TIGR02937">
    <property type="entry name" value="sigma70-ECF"/>
    <property type="match status" value="1"/>
</dbReference>